<protein>
    <submittedName>
        <fullName evidence="2">DUF3072 domain-containing protein</fullName>
    </submittedName>
</protein>
<dbReference type="AlphaFoldDB" id="A0A9X1NV63"/>
<gene>
    <name evidence="2" type="ORF">LRX75_18845</name>
</gene>
<reference evidence="2" key="1">
    <citation type="submission" date="2021-12" db="EMBL/GenBank/DDBJ databases">
        <authorList>
            <person name="Li Y."/>
        </authorList>
    </citation>
    <scope>NUCLEOTIDE SEQUENCE</scope>
    <source>
        <strain evidence="2">DKSPLA3</strain>
    </source>
</reference>
<dbReference type="InterPro" id="IPR021425">
    <property type="entry name" value="DUF3072"/>
</dbReference>
<feature type="region of interest" description="Disordered" evidence="1">
    <location>
        <begin position="1"/>
        <end position="49"/>
    </location>
</feature>
<organism evidence="2 3">
    <name type="scientific">Rhizobium quercicola</name>
    <dbReference type="NCBI Taxonomy" id="2901226"/>
    <lineage>
        <taxon>Bacteria</taxon>
        <taxon>Pseudomonadati</taxon>
        <taxon>Pseudomonadota</taxon>
        <taxon>Alphaproteobacteria</taxon>
        <taxon>Hyphomicrobiales</taxon>
        <taxon>Rhizobiaceae</taxon>
        <taxon>Rhizobium/Agrobacterium group</taxon>
        <taxon>Rhizobium</taxon>
    </lineage>
</organism>
<keyword evidence="3" id="KW-1185">Reference proteome</keyword>
<evidence type="ECO:0000256" key="1">
    <source>
        <dbReference type="SAM" id="MobiDB-lite"/>
    </source>
</evidence>
<dbReference type="EMBL" id="JAJOZR010000013">
    <property type="protein sequence ID" value="MCD7111098.1"/>
    <property type="molecule type" value="Genomic_DNA"/>
</dbReference>
<evidence type="ECO:0000313" key="3">
    <source>
        <dbReference type="Proteomes" id="UP001139089"/>
    </source>
</evidence>
<accession>A0A9X1NV63</accession>
<dbReference type="Proteomes" id="UP001139089">
    <property type="component" value="Unassembled WGS sequence"/>
</dbReference>
<dbReference type="Pfam" id="PF11272">
    <property type="entry name" value="DUF3072"/>
    <property type="match status" value="1"/>
</dbReference>
<feature type="compositionally biased region" description="Polar residues" evidence="1">
    <location>
        <begin position="31"/>
        <end position="43"/>
    </location>
</feature>
<comment type="caution">
    <text evidence="2">The sequence shown here is derived from an EMBL/GenBank/DDBJ whole genome shotgun (WGS) entry which is preliminary data.</text>
</comment>
<sequence length="73" mass="7959">MTDKTTAADTSSNTEKNPDDWVSGDEPMTGAQKSYLQTLSEQAHQPDAFAEDITKAEASKRIDALRSKLDLGE</sequence>
<evidence type="ECO:0000313" key="2">
    <source>
        <dbReference type="EMBL" id="MCD7111098.1"/>
    </source>
</evidence>
<feature type="compositionally biased region" description="Polar residues" evidence="1">
    <location>
        <begin position="1"/>
        <end position="15"/>
    </location>
</feature>
<dbReference type="RefSeq" id="WP_231816208.1">
    <property type="nucleotide sequence ID" value="NZ_JAJOZR010000013.1"/>
</dbReference>
<name>A0A9X1NV63_9HYPH</name>
<proteinExistence type="predicted"/>